<keyword evidence="3" id="KW-1185">Reference proteome</keyword>
<accession>A0ABN1UCT0</accession>
<name>A0ABN1UCT0_9ACTN</name>
<evidence type="ECO:0000313" key="3">
    <source>
        <dbReference type="Proteomes" id="UP001499979"/>
    </source>
</evidence>
<evidence type="ECO:0000313" key="2">
    <source>
        <dbReference type="EMBL" id="GAA1138600.1"/>
    </source>
</evidence>
<dbReference type="Proteomes" id="UP001499979">
    <property type="component" value="Unassembled WGS sequence"/>
</dbReference>
<gene>
    <name evidence="2" type="ORF">GCM10009606_17960</name>
</gene>
<dbReference type="EMBL" id="BAAAJE010000006">
    <property type="protein sequence ID" value="GAA1138600.1"/>
    <property type="molecule type" value="Genomic_DNA"/>
</dbReference>
<comment type="caution">
    <text evidence="2">The sequence shown here is derived from an EMBL/GenBank/DDBJ whole genome shotgun (WGS) entry which is preliminary data.</text>
</comment>
<evidence type="ECO:0000256" key="1">
    <source>
        <dbReference type="SAM" id="MobiDB-lite"/>
    </source>
</evidence>
<proteinExistence type="predicted"/>
<organism evidence="2 3">
    <name type="scientific">Nocardioides aquiterrae</name>
    <dbReference type="NCBI Taxonomy" id="203799"/>
    <lineage>
        <taxon>Bacteria</taxon>
        <taxon>Bacillati</taxon>
        <taxon>Actinomycetota</taxon>
        <taxon>Actinomycetes</taxon>
        <taxon>Propionibacteriales</taxon>
        <taxon>Nocardioidaceae</taxon>
        <taxon>Nocardioides</taxon>
    </lineage>
</organism>
<feature type="region of interest" description="Disordered" evidence="1">
    <location>
        <begin position="1"/>
        <end position="46"/>
    </location>
</feature>
<feature type="compositionally biased region" description="Basic and acidic residues" evidence="1">
    <location>
        <begin position="68"/>
        <end position="86"/>
    </location>
</feature>
<protein>
    <submittedName>
        <fullName evidence="2">Uncharacterized protein</fullName>
    </submittedName>
</protein>
<feature type="region of interest" description="Disordered" evidence="1">
    <location>
        <begin position="65"/>
        <end position="86"/>
    </location>
</feature>
<reference evidence="2 3" key="1">
    <citation type="journal article" date="2019" name="Int. J. Syst. Evol. Microbiol.">
        <title>The Global Catalogue of Microorganisms (GCM) 10K type strain sequencing project: providing services to taxonomists for standard genome sequencing and annotation.</title>
        <authorList>
            <consortium name="The Broad Institute Genomics Platform"/>
            <consortium name="The Broad Institute Genome Sequencing Center for Infectious Disease"/>
            <person name="Wu L."/>
            <person name="Ma J."/>
        </authorList>
    </citation>
    <scope>NUCLEOTIDE SEQUENCE [LARGE SCALE GENOMIC DNA]</scope>
    <source>
        <strain evidence="2 3">JCM 11813</strain>
    </source>
</reference>
<sequence>MTDRIPPRHSGYRPAPSTSGFDPATDPRPAPPTGRGGGSLPIEEAASGTRRLQCAFALHRGRYCRLPYGHDGDHAPNRQIDQETTR</sequence>